<dbReference type="OrthoDB" id="6500128at2759"/>
<dbReference type="InterPro" id="IPR027417">
    <property type="entry name" value="P-loop_NTPase"/>
</dbReference>
<dbReference type="Pfam" id="PF00005">
    <property type="entry name" value="ABC_tran"/>
    <property type="match status" value="2"/>
</dbReference>
<sequence length="555" mass="61498">MVYGWKKIEPPEPKVSYFQIFRYAKWVEILATIIGIIAGLLSGGGVSYNLVQFGELSTAFVERTAQQEQCSSHLPLTSIFGGGRRLYRRLLEPAERYGKKRGLYTGLGTGFNWVLTYSLNAIGLTYGTRLVLLDLDKPTDERKYLVGILFSILFSVYMATQSITFCVPHSEVFASARGAAASIFKLLDREPTIDSLKHTGVSPRRVLGDISLEDVHFSYPSRPNVKVLQGFSIHIKAGECVALVGASGCGKSTILQLLQRLYDPLVGSVKLDGRNLKNLNLSWLRSSLGVVGQEPVLFRGTIHDNIAIGSPEATREDVERVADMAYAHDFITHLRNIFILENRSEIIYLADFYSGMFLVVAAVAGLSMFLQSTTFTNAGLNMTTRLRQQYFAALLRQSATGNFNIKDVEFTYPTRPNQPVLRGIDLKVDAGKTVALVGSSGCGKSTVLQLMQRFYDPDSGNIELDNRDTRASLTLPRLRRQLGVVQQEPVLFDRTIADNIAYGDSNRKVTTQEIIAAAKAANIHSFIVSLPKGTHTELLNLKGYYWRMGKGQNIA</sequence>
<evidence type="ECO:0000256" key="6">
    <source>
        <dbReference type="ARBA" id="ARBA00023136"/>
    </source>
</evidence>
<dbReference type="GO" id="GO:0016020">
    <property type="term" value="C:membrane"/>
    <property type="evidence" value="ECO:0007669"/>
    <property type="project" value="UniProtKB-SubCell"/>
</dbReference>
<dbReference type="GO" id="GO:0005524">
    <property type="term" value="F:ATP binding"/>
    <property type="evidence" value="ECO:0007669"/>
    <property type="project" value="UniProtKB-KW"/>
</dbReference>
<dbReference type="Pfam" id="PF00664">
    <property type="entry name" value="ABC_membrane"/>
    <property type="match status" value="1"/>
</dbReference>
<evidence type="ECO:0000256" key="5">
    <source>
        <dbReference type="ARBA" id="ARBA00022989"/>
    </source>
</evidence>
<evidence type="ECO:0000256" key="4">
    <source>
        <dbReference type="ARBA" id="ARBA00022840"/>
    </source>
</evidence>
<feature type="transmembrane region" description="Helical" evidence="7">
    <location>
        <begin position="103"/>
        <end position="124"/>
    </location>
</feature>
<keyword evidence="3" id="KW-0547">Nucleotide-binding</keyword>
<evidence type="ECO:0000256" key="3">
    <source>
        <dbReference type="ARBA" id="ARBA00022741"/>
    </source>
</evidence>
<evidence type="ECO:0000256" key="2">
    <source>
        <dbReference type="ARBA" id="ARBA00022692"/>
    </source>
</evidence>
<keyword evidence="11" id="KW-1185">Reference proteome</keyword>
<dbReference type="GO" id="GO:0016887">
    <property type="term" value="F:ATP hydrolysis activity"/>
    <property type="evidence" value="ECO:0007669"/>
    <property type="project" value="InterPro"/>
</dbReference>
<comment type="caution">
    <text evidence="10">The sequence shown here is derived from an EMBL/GenBank/DDBJ whole genome shotgun (WGS) entry which is preliminary data.</text>
</comment>
<feature type="domain" description="ABC transmembrane type-1" evidence="9">
    <location>
        <begin position="336"/>
        <end position="398"/>
    </location>
</feature>
<dbReference type="InterPro" id="IPR036640">
    <property type="entry name" value="ABC1_TM_sf"/>
</dbReference>
<reference evidence="10" key="1">
    <citation type="submission" date="2022-03" db="EMBL/GenBank/DDBJ databases">
        <authorList>
            <person name="Lindestad O."/>
        </authorList>
    </citation>
    <scope>NUCLEOTIDE SEQUENCE</scope>
</reference>
<keyword evidence="5 7" id="KW-1133">Transmembrane helix</keyword>
<dbReference type="Gene3D" id="3.40.50.300">
    <property type="entry name" value="P-loop containing nucleotide triphosphate hydrolases"/>
    <property type="match status" value="2"/>
</dbReference>
<gene>
    <name evidence="10" type="primary">jg12361</name>
    <name evidence="10" type="ORF">PAEG_LOCUS23351</name>
</gene>
<name>A0A8S4SDT7_9NEOP</name>
<proteinExistence type="predicted"/>
<evidence type="ECO:0000259" key="9">
    <source>
        <dbReference type="PROSITE" id="PS50929"/>
    </source>
</evidence>
<dbReference type="InterPro" id="IPR003439">
    <property type="entry name" value="ABC_transporter-like_ATP-bd"/>
</dbReference>
<dbReference type="Gene3D" id="1.20.1560.10">
    <property type="entry name" value="ABC transporter type 1, transmembrane domain"/>
    <property type="match status" value="2"/>
</dbReference>
<dbReference type="InterPro" id="IPR011527">
    <property type="entry name" value="ABC1_TM_dom"/>
</dbReference>
<keyword evidence="2 7" id="KW-0812">Transmembrane</keyword>
<evidence type="ECO:0000256" key="7">
    <source>
        <dbReference type="SAM" id="Phobius"/>
    </source>
</evidence>
<dbReference type="InterPro" id="IPR039421">
    <property type="entry name" value="Type_1_exporter"/>
</dbReference>
<evidence type="ECO:0000313" key="10">
    <source>
        <dbReference type="EMBL" id="CAH2258497.1"/>
    </source>
</evidence>
<dbReference type="PANTHER" id="PTHR24221">
    <property type="entry name" value="ATP-BINDING CASSETTE SUB-FAMILY B"/>
    <property type="match status" value="1"/>
</dbReference>
<evidence type="ECO:0000313" key="11">
    <source>
        <dbReference type="Proteomes" id="UP000838756"/>
    </source>
</evidence>
<dbReference type="SUPFAM" id="SSF90123">
    <property type="entry name" value="ABC transporter transmembrane region"/>
    <property type="match status" value="2"/>
</dbReference>
<feature type="transmembrane region" description="Helical" evidence="7">
    <location>
        <begin position="346"/>
        <end position="370"/>
    </location>
</feature>
<dbReference type="SMART" id="SM00382">
    <property type="entry name" value="AAA"/>
    <property type="match status" value="2"/>
</dbReference>
<dbReference type="PROSITE" id="PS50929">
    <property type="entry name" value="ABC_TM1F"/>
    <property type="match status" value="1"/>
</dbReference>
<dbReference type="PANTHER" id="PTHR24221:SF604">
    <property type="entry name" value="ABC TRANSPORTER B FAMILY MEMBER 9"/>
    <property type="match status" value="1"/>
</dbReference>
<dbReference type="AlphaFoldDB" id="A0A8S4SDT7"/>
<feature type="transmembrane region" description="Helical" evidence="7">
    <location>
        <begin position="20"/>
        <end position="41"/>
    </location>
</feature>
<accession>A0A8S4SDT7</accession>
<comment type="subcellular location">
    <subcellularLocation>
        <location evidence="1">Membrane</location>
        <topology evidence="1">Multi-pass membrane protein</topology>
    </subcellularLocation>
</comment>
<organism evidence="10 11">
    <name type="scientific">Pararge aegeria aegeria</name>
    <dbReference type="NCBI Taxonomy" id="348720"/>
    <lineage>
        <taxon>Eukaryota</taxon>
        <taxon>Metazoa</taxon>
        <taxon>Ecdysozoa</taxon>
        <taxon>Arthropoda</taxon>
        <taxon>Hexapoda</taxon>
        <taxon>Insecta</taxon>
        <taxon>Pterygota</taxon>
        <taxon>Neoptera</taxon>
        <taxon>Endopterygota</taxon>
        <taxon>Lepidoptera</taxon>
        <taxon>Glossata</taxon>
        <taxon>Ditrysia</taxon>
        <taxon>Papilionoidea</taxon>
        <taxon>Nymphalidae</taxon>
        <taxon>Satyrinae</taxon>
        <taxon>Satyrini</taxon>
        <taxon>Parargina</taxon>
        <taxon>Pararge</taxon>
    </lineage>
</organism>
<keyword evidence="4" id="KW-0067">ATP-binding</keyword>
<dbReference type="GO" id="GO:0140359">
    <property type="term" value="F:ABC-type transporter activity"/>
    <property type="evidence" value="ECO:0007669"/>
    <property type="project" value="InterPro"/>
</dbReference>
<dbReference type="InterPro" id="IPR003593">
    <property type="entry name" value="AAA+_ATPase"/>
</dbReference>
<dbReference type="SUPFAM" id="SSF52540">
    <property type="entry name" value="P-loop containing nucleoside triphosphate hydrolases"/>
    <property type="match status" value="2"/>
</dbReference>
<protein>
    <submittedName>
        <fullName evidence="10">Jg12361 protein</fullName>
    </submittedName>
</protein>
<dbReference type="PROSITE" id="PS50893">
    <property type="entry name" value="ABC_TRANSPORTER_2"/>
    <property type="match status" value="1"/>
</dbReference>
<dbReference type="Proteomes" id="UP000838756">
    <property type="component" value="Unassembled WGS sequence"/>
</dbReference>
<feature type="transmembrane region" description="Helical" evidence="7">
    <location>
        <begin position="144"/>
        <end position="167"/>
    </location>
</feature>
<keyword evidence="6 7" id="KW-0472">Membrane</keyword>
<evidence type="ECO:0000259" key="8">
    <source>
        <dbReference type="PROSITE" id="PS50893"/>
    </source>
</evidence>
<evidence type="ECO:0000256" key="1">
    <source>
        <dbReference type="ARBA" id="ARBA00004141"/>
    </source>
</evidence>
<dbReference type="EMBL" id="CAKXAJ010026147">
    <property type="protein sequence ID" value="CAH2258497.1"/>
    <property type="molecule type" value="Genomic_DNA"/>
</dbReference>
<feature type="domain" description="ABC transporter" evidence="8">
    <location>
        <begin position="210"/>
        <end position="484"/>
    </location>
</feature>